<organism evidence="2 3">
    <name type="scientific">Ridgeia piscesae</name>
    <name type="common">Tubeworm</name>
    <dbReference type="NCBI Taxonomy" id="27915"/>
    <lineage>
        <taxon>Eukaryota</taxon>
        <taxon>Metazoa</taxon>
        <taxon>Spiralia</taxon>
        <taxon>Lophotrochozoa</taxon>
        <taxon>Annelida</taxon>
        <taxon>Polychaeta</taxon>
        <taxon>Sedentaria</taxon>
        <taxon>Canalipalpata</taxon>
        <taxon>Sabellida</taxon>
        <taxon>Siboglinidae</taxon>
        <taxon>Ridgeia</taxon>
    </lineage>
</organism>
<reference evidence="2" key="1">
    <citation type="journal article" date="2023" name="Mol. Biol. Evol.">
        <title>Third-Generation Sequencing Reveals the Adaptive Role of the Epigenome in Three Deep-Sea Polychaetes.</title>
        <authorList>
            <person name="Perez M."/>
            <person name="Aroh O."/>
            <person name="Sun Y."/>
            <person name="Lan Y."/>
            <person name="Juniper S.K."/>
            <person name="Young C.R."/>
            <person name="Angers B."/>
            <person name="Qian P.Y."/>
        </authorList>
    </citation>
    <scope>NUCLEOTIDE SEQUENCE</scope>
    <source>
        <strain evidence="2">R07B-5</strain>
    </source>
</reference>
<dbReference type="Proteomes" id="UP001209878">
    <property type="component" value="Unassembled WGS sequence"/>
</dbReference>
<evidence type="ECO:0000256" key="1">
    <source>
        <dbReference type="ARBA" id="ARBA00038085"/>
    </source>
</evidence>
<gene>
    <name evidence="2" type="ORF">NP493_17g00019</name>
</gene>
<protein>
    <submittedName>
        <fullName evidence="2">Uncharacterized protein</fullName>
    </submittedName>
</protein>
<dbReference type="AlphaFoldDB" id="A0AAD9PE62"/>
<dbReference type="PANTHER" id="PTHR31475">
    <property type="entry name" value="UPF0462 PROTEIN"/>
    <property type="match status" value="1"/>
</dbReference>
<name>A0AAD9PE62_RIDPI</name>
<dbReference type="Gene3D" id="2.60.40.1190">
    <property type="match status" value="1"/>
</dbReference>
<comment type="caution">
    <text evidence="2">The sequence shown here is derived from an EMBL/GenBank/DDBJ whole genome shotgun (WGS) entry which is preliminary data.</text>
</comment>
<dbReference type="PANTHER" id="PTHR31475:SF5">
    <property type="entry name" value="UPF0462 PROTEIN C4ORF33 HOMOLOG"/>
    <property type="match status" value="1"/>
</dbReference>
<comment type="similarity">
    <text evidence="1">Belongs to the UPF0462 family.</text>
</comment>
<evidence type="ECO:0000313" key="2">
    <source>
        <dbReference type="EMBL" id="KAK2193054.1"/>
    </source>
</evidence>
<proteinExistence type="inferred from homology"/>
<accession>A0AAD9PE62</accession>
<evidence type="ECO:0000313" key="3">
    <source>
        <dbReference type="Proteomes" id="UP001209878"/>
    </source>
</evidence>
<sequence length="191" mass="21645">MEFAIRTKWNSEFVDHEPITVALSSTQDGVRVTITAPFFNSPPAPGGKPGEPFPQLWDYEVVEVFFLNDDDQYVEVELCPHGQHLVLLLNGIRKPVKDELPLKFKVTTDGNKWQGEAVIPSDYFPPKVSKFNAYAIHGEGEGRVYEALNPVPNGAYSNPDFHRLDVFQSISFQDLLPRNHEMKDLSNIWTS</sequence>
<keyword evidence="3" id="KW-1185">Reference proteome</keyword>
<dbReference type="EMBL" id="JAODUO010000017">
    <property type="protein sequence ID" value="KAK2193054.1"/>
    <property type="molecule type" value="Genomic_DNA"/>
</dbReference>